<sequence>MAKHGFEHLLLTRPMPKSAFDLAFLTVFKWEFPRWFRIKRK</sequence>
<accession>A0A0F9H666</accession>
<dbReference type="AlphaFoldDB" id="A0A0F9H666"/>
<comment type="caution">
    <text evidence="1">The sequence shown here is derived from an EMBL/GenBank/DDBJ whole genome shotgun (WGS) entry which is preliminary data.</text>
</comment>
<dbReference type="EMBL" id="LAZR01015967">
    <property type="protein sequence ID" value="KKM06550.1"/>
    <property type="molecule type" value="Genomic_DNA"/>
</dbReference>
<name>A0A0F9H666_9ZZZZ</name>
<proteinExistence type="predicted"/>
<protein>
    <submittedName>
        <fullName evidence="1">Uncharacterized protein</fullName>
    </submittedName>
</protein>
<organism evidence="1">
    <name type="scientific">marine sediment metagenome</name>
    <dbReference type="NCBI Taxonomy" id="412755"/>
    <lineage>
        <taxon>unclassified sequences</taxon>
        <taxon>metagenomes</taxon>
        <taxon>ecological metagenomes</taxon>
    </lineage>
</organism>
<gene>
    <name evidence="1" type="ORF">LCGC14_1742870</name>
</gene>
<reference evidence="1" key="1">
    <citation type="journal article" date="2015" name="Nature">
        <title>Complex archaea that bridge the gap between prokaryotes and eukaryotes.</title>
        <authorList>
            <person name="Spang A."/>
            <person name="Saw J.H."/>
            <person name="Jorgensen S.L."/>
            <person name="Zaremba-Niedzwiedzka K."/>
            <person name="Martijn J."/>
            <person name="Lind A.E."/>
            <person name="van Eijk R."/>
            <person name="Schleper C."/>
            <person name="Guy L."/>
            <person name="Ettema T.J."/>
        </authorList>
    </citation>
    <scope>NUCLEOTIDE SEQUENCE</scope>
</reference>
<evidence type="ECO:0000313" key="1">
    <source>
        <dbReference type="EMBL" id="KKM06550.1"/>
    </source>
</evidence>